<organism evidence="2 3">
    <name type="scientific">Ambrosiozyma monospora</name>
    <name type="common">Yeast</name>
    <name type="synonym">Endomycopsis monosporus</name>
    <dbReference type="NCBI Taxonomy" id="43982"/>
    <lineage>
        <taxon>Eukaryota</taxon>
        <taxon>Fungi</taxon>
        <taxon>Dikarya</taxon>
        <taxon>Ascomycota</taxon>
        <taxon>Saccharomycotina</taxon>
        <taxon>Pichiomycetes</taxon>
        <taxon>Pichiales</taxon>
        <taxon>Pichiaceae</taxon>
        <taxon>Ambrosiozyma</taxon>
    </lineage>
</organism>
<dbReference type="Proteomes" id="UP001165063">
    <property type="component" value="Unassembled WGS sequence"/>
</dbReference>
<accession>A0A9W6T2F7</accession>
<dbReference type="EMBL" id="BSXU01011129">
    <property type="protein sequence ID" value="GME74060.1"/>
    <property type="molecule type" value="Genomic_DNA"/>
</dbReference>
<dbReference type="AlphaFoldDB" id="A0A9W6T2F7"/>
<evidence type="ECO:0000313" key="3">
    <source>
        <dbReference type="Proteomes" id="UP001165063"/>
    </source>
</evidence>
<proteinExistence type="predicted"/>
<reference evidence="2" key="1">
    <citation type="submission" date="2023-04" db="EMBL/GenBank/DDBJ databases">
        <title>Ambrosiozyma monospora NBRC 1965.</title>
        <authorList>
            <person name="Ichikawa N."/>
            <person name="Sato H."/>
            <person name="Tonouchi N."/>
        </authorList>
    </citation>
    <scope>NUCLEOTIDE SEQUENCE</scope>
    <source>
        <strain evidence="2">NBRC 1965</strain>
    </source>
</reference>
<name>A0A9W6T2F7_AMBMO</name>
<protein>
    <submittedName>
        <fullName evidence="2">Unnamed protein product</fullName>
    </submittedName>
</protein>
<keyword evidence="3" id="KW-1185">Reference proteome</keyword>
<feature type="compositionally biased region" description="Polar residues" evidence="1">
    <location>
        <begin position="60"/>
        <end position="81"/>
    </location>
</feature>
<sequence>MRFKLNYLRDEDSQRDVNSSAQKTYKEQGPSKVHFPFKLPAISTGVTTSHHHLDDFTAETPKQQAVPSFEKTSGVQTAQAR</sequence>
<feature type="region of interest" description="Disordered" evidence="1">
    <location>
        <begin position="1"/>
        <end position="31"/>
    </location>
</feature>
<feature type="region of interest" description="Disordered" evidence="1">
    <location>
        <begin position="58"/>
        <end position="81"/>
    </location>
</feature>
<evidence type="ECO:0000313" key="2">
    <source>
        <dbReference type="EMBL" id="GME74060.1"/>
    </source>
</evidence>
<evidence type="ECO:0000256" key="1">
    <source>
        <dbReference type="SAM" id="MobiDB-lite"/>
    </source>
</evidence>
<comment type="caution">
    <text evidence="2">The sequence shown here is derived from an EMBL/GenBank/DDBJ whole genome shotgun (WGS) entry which is preliminary data.</text>
</comment>
<gene>
    <name evidence="2" type="ORF">Amon01_000942400</name>
</gene>